<feature type="compositionally biased region" description="Basic and acidic residues" evidence="1">
    <location>
        <begin position="153"/>
        <end position="162"/>
    </location>
</feature>
<evidence type="ECO:0000313" key="2">
    <source>
        <dbReference type="EMBL" id="MBX35887.1"/>
    </source>
</evidence>
<feature type="compositionally biased region" description="Polar residues" evidence="1">
    <location>
        <begin position="1"/>
        <end position="25"/>
    </location>
</feature>
<protein>
    <submittedName>
        <fullName evidence="2">Uncharacterized protein</fullName>
    </submittedName>
</protein>
<dbReference type="EMBL" id="GGEC01055403">
    <property type="protein sequence ID" value="MBX35887.1"/>
    <property type="molecule type" value="Transcribed_RNA"/>
</dbReference>
<dbReference type="AlphaFoldDB" id="A0A2P2N084"/>
<name>A0A2P2N084_RHIMU</name>
<accession>A0A2P2N084</accession>
<organism evidence="2">
    <name type="scientific">Rhizophora mucronata</name>
    <name type="common">Asiatic mangrove</name>
    <dbReference type="NCBI Taxonomy" id="61149"/>
    <lineage>
        <taxon>Eukaryota</taxon>
        <taxon>Viridiplantae</taxon>
        <taxon>Streptophyta</taxon>
        <taxon>Embryophyta</taxon>
        <taxon>Tracheophyta</taxon>
        <taxon>Spermatophyta</taxon>
        <taxon>Magnoliopsida</taxon>
        <taxon>eudicotyledons</taxon>
        <taxon>Gunneridae</taxon>
        <taxon>Pentapetalae</taxon>
        <taxon>rosids</taxon>
        <taxon>fabids</taxon>
        <taxon>Malpighiales</taxon>
        <taxon>Rhizophoraceae</taxon>
        <taxon>Rhizophora</taxon>
    </lineage>
</organism>
<sequence>MSQLDSSRRGTSAQALSPSPGSPTRDSAELTKSTRRRSSTGAAGESPARDKPDKSKQRRSTRNAANELLDGVKPTRHAKDSNQGSESTSKLPEIPKKIRRKKSKDGGSSVSSRSRSRAQALEADDGAESLSVSKTSNKEQCHSSSGLYPFEEGAEKGLTEVS</sequence>
<reference evidence="2" key="1">
    <citation type="submission" date="2018-02" db="EMBL/GenBank/DDBJ databases">
        <title>Rhizophora mucronata_Transcriptome.</title>
        <authorList>
            <person name="Meera S.P."/>
            <person name="Sreeshan A."/>
            <person name="Augustine A."/>
        </authorList>
    </citation>
    <scope>NUCLEOTIDE SEQUENCE</scope>
    <source>
        <tissue evidence="2">Leaf</tissue>
    </source>
</reference>
<feature type="region of interest" description="Disordered" evidence="1">
    <location>
        <begin position="1"/>
        <end position="162"/>
    </location>
</feature>
<proteinExistence type="predicted"/>
<feature type="compositionally biased region" description="Polar residues" evidence="1">
    <location>
        <begin position="81"/>
        <end position="90"/>
    </location>
</feature>
<evidence type="ECO:0000256" key="1">
    <source>
        <dbReference type="SAM" id="MobiDB-lite"/>
    </source>
</evidence>